<organism evidence="2 3">
    <name type="scientific">Mesobaculum littorinae</name>
    <dbReference type="NCBI Taxonomy" id="2486419"/>
    <lineage>
        <taxon>Bacteria</taxon>
        <taxon>Pseudomonadati</taxon>
        <taxon>Pseudomonadota</taxon>
        <taxon>Alphaproteobacteria</taxon>
        <taxon>Rhodobacterales</taxon>
        <taxon>Roseobacteraceae</taxon>
        <taxon>Mesobaculum</taxon>
    </lineage>
</organism>
<dbReference type="RefSeq" id="WP_164870836.1">
    <property type="nucleotide sequence ID" value="NZ_RQXX01000002.1"/>
</dbReference>
<feature type="transmembrane region" description="Helical" evidence="1">
    <location>
        <begin position="149"/>
        <end position="166"/>
    </location>
</feature>
<evidence type="ECO:0000313" key="2">
    <source>
        <dbReference type="EMBL" id="RVV98381.1"/>
    </source>
</evidence>
<evidence type="ECO:0000256" key="1">
    <source>
        <dbReference type="SAM" id="Phobius"/>
    </source>
</evidence>
<keyword evidence="1" id="KW-0472">Membrane</keyword>
<keyword evidence="1" id="KW-1133">Transmembrane helix</keyword>
<gene>
    <name evidence="2" type="ORF">EKE94_05510</name>
</gene>
<keyword evidence="1" id="KW-0812">Transmembrane</keyword>
<comment type="caution">
    <text evidence="2">The sequence shown here is derived from an EMBL/GenBank/DDBJ whole genome shotgun (WGS) entry which is preliminary data.</text>
</comment>
<dbReference type="Proteomes" id="UP000285908">
    <property type="component" value="Unassembled WGS sequence"/>
</dbReference>
<reference evidence="2 3" key="1">
    <citation type="submission" date="2018-11" db="EMBL/GenBank/DDBJ databases">
        <title>Mesobaculum littorinae gen. nov., sp. nov., isolated from Littorina scabra that represents a novel genus of the order Rhodobacteraceae.</title>
        <authorList>
            <person name="Li F."/>
        </authorList>
    </citation>
    <scope>NUCLEOTIDE SEQUENCE [LARGE SCALE GENOMIC DNA]</scope>
    <source>
        <strain evidence="2 3">M0103</strain>
    </source>
</reference>
<accession>A0A438AI21</accession>
<proteinExistence type="predicted"/>
<dbReference type="EMBL" id="RQXX01000002">
    <property type="protein sequence ID" value="RVV98381.1"/>
    <property type="molecule type" value="Genomic_DNA"/>
</dbReference>
<dbReference type="AlphaFoldDB" id="A0A438AI21"/>
<evidence type="ECO:0000313" key="3">
    <source>
        <dbReference type="Proteomes" id="UP000285908"/>
    </source>
</evidence>
<name>A0A438AI21_9RHOB</name>
<protein>
    <submittedName>
        <fullName evidence="2">Uncharacterized protein</fullName>
    </submittedName>
</protein>
<feature type="transmembrane region" description="Helical" evidence="1">
    <location>
        <begin position="114"/>
        <end position="137"/>
    </location>
</feature>
<keyword evidence="3" id="KW-1185">Reference proteome</keyword>
<sequence length="193" mass="21832">MSNRKEPRRPIDDCSLVTFRGTVVSVADRVTHQLRSGQHSSSPVRSVPEVWIVDSEGHELRFCDETLGECRTGHEILIVGDGKSDRVLAMHNLSTAGTWFSTKVSDLPVNRSHVFTIICLCVALTFMTWFVTLMLFGEPSYRDSFWEDLGRMLCYLSAVAVGWWGPEKARTRFNKRNAARRARIEAAVEDAIQ</sequence>